<feature type="domain" description="Endospore appendages core" evidence="1">
    <location>
        <begin position="8"/>
        <end position="113"/>
    </location>
</feature>
<dbReference type="RefSeq" id="WP_079420839.1">
    <property type="nucleotide sequence ID" value="NZ_MBTG01000066.1"/>
</dbReference>
<accession>A0A1V4H7R2</accession>
<keyword evidence="3" id="KW-1185">Reference proteome</keyword>
<comment type="caution">
    <text evidence="2">The sequence shown here is derived from an EMBL/GenBank/DDBJ whole genome shotgun (WGS) entry which is preliminary data.</text>
</comment>
<dbReference type="Proteomes" id="UP000190626">
    <property type="component" value="Unassembled WGS sequence"/>
</dbReference>
<name>A0A1V4H7R2_9BACL</name>
<evidence type="ECO:0000259" key="1">
    <source>
        <dbReference type="Pfam" id="PF13157"/>
    </source>
</evidence>
<dbReference type="OrthoDB" id="2608125at2"/>
<dbReference type="AlphaFoldDB" id="A0A1V4H7R2"/>
<gene>
    <name evidence="2" type="ORF">BC351_11505</name>
</gene>
<evidence type="ECO:0000313" key="2">
    <source>
        <dbReference type="EMBL" id="OPH47129.1"/>
    </source>
</evidence>
<protein>
    <recommendedName>
        <fullName evidence="1">Endospore appendages core domain-containing protein</fullName>
    </recommendedName>
</protein>
<sequence>MCNSDLALSCCSDKITVQDKVCTNFLIAAAGTQVIYSDNISQNINGTGYVKFETGTGTLTVNFFRTGVVAAIQTIVIPAGGSASFTASRFNSISLTSTAAAAQGEFCLTVRYNL</sequence>
<dbReference type="InterPro" id="IPR025055">
    <property type="entry name" value="Ena_core"/>
</dbReference>
<proteinExistence type="predicted"/>
<dbReference type="Pfam" id="PF13157">
    <property type="entry name" value="Enas"/>
    <property type="match status" value="1"/>
</dbReference>
<evidence type="ECO:0000313" key="3">
    <source>
        <dbReference type="Proteomes" id="UP000190626"/>
    </source>
</evidence>
<dbReference type="EMBL" id="MBTG01000066">
    <property type="protein sequence ID" value="OPH47129.1"/>
    <property type="molecule type" value="Genomic_DNA"/>
</dbReference>
<reference evidence="3" key="1">
    <citation type="submission" date="2016-07" db="EMBL/GenBank/DDBJ databases">
        <authorList>
            <person name="Florea S."/>
            <person name="Webb J.S."/>
            <person name="Jaromczyk J."/>
            <person name="Schardl C.L."/>
        </authorList>
    </citation>
    <scope>NUCLEOTIDE SEQUENCE [LARGE SCALE GENOMIC DNA]</scope>
    <source>
        <strain evidence="3">CY1</strain>
    </source>
</reference>
<organism evidence="2 3">
    <name type="scientific">Paenibacillus ferrarius</name>
    <dbReference type="NCBI Taxonomy" id="1469647"/>
    <lineage>
        <taxon>Bacteria</taxon>
        <taxon>Bacillati</taxon>
        <taxon>Bacillota</taxon>
        <taxon>Bacilli</taxon>
        <taxon>Bacillales</taxon>
        <taxon>Paenibacillaceae</taxon>
        <taxon>Paenibacillus</taxon>
    </lineage>
</organism>